<evidence type="ECO:0000259" key="1">
    <source>
        <dbReference type="Pfam" id="PF13349"/>
    </source>
</evidence>
<dbReference type="InterPro" id="IPR025164">
    <property type="entry name" value="Toastrack_DUF4097"/>
</dbReference>
<feature type="domain" description="DUF4097" evidence="1">
    <location>
        <begin position="137"/>
        <end position="271"/>
    </location>
</feature>
<dbReference type="Pfam" id="PF13349">
    <property type="entry name" value="DUF4097"/>
    <property type="match status" value="1"/>
</dbReference>
<protein>
    <recommendedName>
        <fullName evidence="1">DUF4097 domain-containing protein</fullName>
    </recommendedName>
</protein>
<accession>A0A3M8DDL8</accession>
<sequence length="272" mass="30219">MIRWLKRLFRFFLLLFLVGVCGLIWLFSQRDAAFFFTMNNLDEQRVVDQAFTSVEVTAQTSDISIKTDSIPSARLRFTGSVPEERKESLKLVSEVQPNGTLYVKIVETEEHTLLKPGFHKLHLEITLPEKEEPYKVIRVQTSFGDVSANSVQTEKGRFATHLGDISLSEVSGDEIQVKTDTGDIQLNRVLAAIEVDNSLGDVEVAMPELLHDIRAKTETGDVTISITKTPSEAILDLGTSLGDVQVDWDRTAIKTGGPTISAKTSLGDIRIQ</sequence>
<dbReference type="AlphaFoldDB" id="A0A3M8DDL8"/>
<name>A0A3M8DDL8_9BACL</name>
<gene>
    <name evidence="2" type="ORF">EDM58_01130</name>
</gene>
<dbReference type="RefSeq" id="WP_122911688.1">
    <property type="nucleotide sequence ID" value="NZ_RHHT01000002.1"/>
</dbReference>
<organism evidence="2 3">
    <name type="scientific">Brevibacillus panacihumi</name>
    <dbReference type="NCBI Taxonomy" id="497735"/>
    <lineage>
        <taxon>Bacteria</taxon>
        <taxon>Bacillati</taxon>
        <taxon>Bacillota</taxon>
        <taxon>Bacilli</taxon>
        <taxon>Bacillales</taxon>
        <taxon>Paenibacillaceae</taxon>
        <taxon>Brevibacillus</taxon>
    </lineage>
</organism>
<proteinExistence type="predicted"/>
<dbReference type="EMBL" id="RHHT01000002">
    <property type="protein sequence ID" value="RNB86182.1"/>
    <property type="molecule type" value="Genomic_DNA"/>
</dbReference>
<reference evidence="2 3" key="1">
    <citation type="submission" date="2018-10" db="EMBL/GenBank/DDBJ databases">
        <title>Phylogenomics of Brevibacillus.</title>
        <authorList>
            <person name="Dunlap C."/>
        </authorList>
    </citation>
    <scope>NUCLEOTIDE SEQUENCE [LARGE SCALE GENOMIC DNA]</scope>
    <source>
        <strain evidence="2 3">JCM 15085</strain>
    </source>
</reference>
<dbReference type="Proteomes" id="UP000281915">
    <property type="component" value="Unassembled WGS sequence"/>
</dbReference>
<comment type="caution">
    <text evidence="2">The sequence shown here is derived from an EMBL/GenBank/DDBJ whole genome shotgun (WGS) entry which is preliminary data.</text>
</comment>
<evidence type="ECO:0000313" key="3">
    <source>
        <dbReference type="Proteomes" id="UP000281915"/>
    </source>
</evidence>
<evidence type="ECO:0000313" key="2">
    <source>
        <dbReference type="EMBL" id="RNB86182.1"/>
    </source>
</evidence>